<dbReference type="AlphaFoldDB" id="A0A4Q8LF71"/>
<organism evidence="1 2">
    <name type="scientific">Pseudoxanthomonas winnipegensis</name>
    <dbReference type="NCBI Taxonomy" id="2480810"/>
    <lineage>
        <taxon>Bacteria</taxon>
        <taxon>Pseudomonadati</taxon>
        <taxon>Pseudomonadota</taxon>
        <taxon>Gammaproteobacteria</taxon>
        <taxon>Lysobacterales</taxon>
        <taxon>Lysobacteraceae</taxon>
        <taxon>Pseudoxanthomonas</taxon>
    </lineage>
</organism>
<sequence>MADSPRKQLLAAMKDVLSIITTANGFNTDAGLNVTTEPAQIPGTLTEPVLALLIEKQQRPADAAAVARTRLTTLIVAVRVPADLDEAQDRLDDVISDVEAAMDQSSMERFPVGVQWPRYVGVDFGQPVAGLGWNGALISYQTHIPIR</sequence>
<accession>A0A4Q8LF71</accession>
<dbReference type="EMBL" id="SHMB01000005">
    <property type="protein sequence ID" value="TAA27669.1"/>
    <property type="molecule type" value="Genomic_DNA"/>
</dbReference>
<dbReference type="Proteomes" id="UP000291286">
    <property type="component" value="Unassembled WGS sequence"/>
</dbReference>
<name>A0A4Q8LF71_9GAMM</name>
<gene>
    <name evidence="1" type="ORF">EA661_13020</name>
</gene>
<evidence type="ECO:0000313" key="2">
    <source>
        <dbReference type="Proteomes" id="UP000291286"/>
    </source>
</evidence>
<evidence type="ECO:0000313" key="1">
    <source>
        <dbReference type="EMBL" id="TAA27669.1"/>
    </source>
</evidence>
<comment type="caution">
    <text evidence="1">The sequence shown here is derived from an EMBL/GenBank/DDBJ whole genome shotgun (WGS) entry which is preliminary data.</text>
</comment>
<protein>
    <recommendedName>
        <fullName evidence="3">DUF3168 domain-containing protein</fullName>
    </recommendedName>
</protein>
<proteinExistence type="predicted"/>
<evidence type="ECO:0008006" key="3">
    <source>
        <dbReference type="Google" id="ProtNLM"/>
    </source>
</evidence>
<reference evidence="1 2" key="1">
    <citation type="submission" date="2019-02" db="EMBL/GenBank/DDBJ databases">
        <title>WGS of Pseudoxanthomonas species novum from clinical isolates.</title>
        <authorList>
            <person name="Bernier A.-M."/>
            <person name="Bernard K."/>
            <person name="Vachon A."/>
        </authorList>
    </citation>
    <scope>NUCLEOTIDE SEQUENCE [LARGE SCALE GENOMIC DNA]</scope>
    <source>
        <strain evidence="1 2">NML171202</strain>
    </source>
</reference>
<dbReference type="RefSeq" id="WP_130519413.1">
    <property type="nucleotide sequence ID" value="NZ_SHMB01000005.1"/>
</dbReference>